<evidence type="ECO:0000256" key="4">
    <source>
        <dbReference type="ARBA" id="ARBA00022989"/>
    </source>
</evidence>
<dbReference type="InterPro" id="IPR050189">
    <property type="entry name" value="MFS_Efflux_Transporters"/>
</dbReference>
<dbReference type="Gene3D" id="1.20.1250.20">
    <property type="entry name" value="MFS general substrate transporter like domains"/>
    <property type="match status" value="1"/>
</dbReference>
<feature type="transmembrane region" description="Helical" evidence="6">
    <location>
        <begin position="118"/>
        <end position="141"/>
    </location>
</feature>
<feature type="transmembrane region" description="Helical" evidence="6">
    <location>
        <begin position="184"/>
        <end position="206"/>
    </location>
</feature>
<proteinExistence type="predicted"/>
<evidence type="ECO:0000313" key="9">
    <source>
        <dbReference type="Proteomes" id="UP001519924"/>
    </source>
</evidence>
<dbReference type="RefSeq" id="WP_220115717.1">
    <property type="nucleotide sequence ID" value="NZ_JAHZUY010000002.1"/>
</dbReference>
<accession>A0ABS7EXX9</accession>
<evidence type="ECO:0000256" key="2">
    <source>
        <dbReference type="ARBA" id="ARBA00022475"/>
    </source>
</evidence>
<dbReference type="PROSITE" id="PS50850">
    <property type="entry name" value="MFS"/>
    <property type="match status" value="1"/>
</dbReference>
<evidence type="ECO:0000256" key="1">
    <source>
        <dbReference type="ARBA" id="ARBA00004651"/>
    </source>
</evidence>
<feature type="transmembrane region" description="Helical" evidence="6">
    <location>
        <begin position="333"/>
        <end position="356"/>
    </location>
</feature>
<feature type="transmembrane region" description="Helical" evidence="6">
    <location>
        <begin position="93"/>
        <end position="112"/>
    </location>
</feature>
<dbReference type="EMBL" id="JAHZUY010000002">
    <property type="protein sequence ID" value="MBW8268218.1"/>
    <property type="molecule type" value="Genomic_DNA"/>
</dbReference>
<keyword evidence="5 6" id="KW-0472">Membrane</keyword>
<feature type="transmembrane region" description="Helical" evidence="6">
    <location>
        <begin position="26"/>
        <end position="53"/>
    </location>
</feature>
<evidence type="ECO:0000256" key="6">
    <source>
        <dbReference type="SAM" id="Phobius"/>
    </source>
</evidence>
<keyword evidence="9" id="KW-1185">Reference proteome</keyword>
<sequence>MLFSLPAMRFSPPRARFAPPRPGSGGYTAAIVAAQVLVQLGAFALPALLPGYIARWSLSSTQAGWLLGIFFAAYVAAVPVLVALTDRVPARRVYLVGAGCTALAHLGFATVADGFWPALALRALAGVGWAGAYMPGLKAIADPLEGAAQSRAVSWHAAGVGISGAASFAVAGLCEALAGPEAAFLVGGLAAALAFAVAAAVVPGALPPRADRDEAALPRRALLDFRPVLRNRRAMAWIAGYTVHTWELAALRTWAVTFLAAAAARQDAGAPDWLPGPTALFTLAGLAGIAVSVAGNETAQRLGRVRVVSLAMGAAAALSLAAGWTVAASAGLAALLVLLWNAAIYLDSSALTAGTVQAAEPGLRGATMGLHSMCGYAGGFLGPLGVGVALDLAGGVQSVSGWGAGFGHLALVTLAGLAVLRRLGGGGEAPGR</sequence>
<keyword evidence="3 6" id="KW-0812">Transmembrane</keyword>
<evidence type="ECO:0000256" key="3">
    <source>
        <dbReference type="ARBA" id="ARBA00022692"/>
    </source>
</evidence>
<feature type="transmembrane region" description="Helical" evidence="6">
    <location>
        <begin position="153"/>
        <end position="178"/>
    </location>
</feature>
<feature type="domain" description="Major facilitator superfamily (MFS) profile" evidence="7">
    <location>
        <begin position="27"/>
        <end position="428"/>
    </location>
</feature>
<feature type="transmembrane region" description="Helical" evidence="6">
    <location>
        <begin position="307"/>
        <end position="327"/>
    </location>
</feature>
<evidence type="ECO:0000259" key="7">
    <source>
        <dbReference type="PROSITE" id="PS50850"/>
    </source>
</evidence>
<protein>
    <submittedName>
        <fullName evidence="8">MFS transporter</fullName>
    </submittedName>
</protein>
<dbReference type="Proteomes" id="UP001519924">
    <property type="component" value="Unassembled WGS sequence"/>
</dbReference>
<feature type="transmembrane region" description="Helical" evidence="6">
    <location>
        <begin position="402"/>
        <end position="420"/>
    </location>
</feature>
<dbReference type="InterPro" id="IPR036259">
    <property type="entry name" value="MFS_trans_sf"/>
</dbReference>
<dbReference type="PANTHER" id="PTHR43124">
    <property type="entry name" value="PURINE EFFLUX PUMP PBUE"/>
    <property type="match status" value="1"/>
</dbReference>
<organism evidence="8 9">
    <name type="scientific">Caldovatus aquaticus</name>
    <dbReference type="NCBI Taxonomy" id="2865671"/>
    <lineage>
        <taxon>Bacteria</taxon>
        <taxon>Pseudomonadati</taxon>
        <taxon>Pseudomonadota</taxon>
        <taxon>Alphaproteobacteria</taxon>
        <taxon>Acetobacterales</taxon>
        <taxon>Roseomonadaceae</taxon>
        <taxon>Caldovatus</taxon>
    </lineage>
</organism>
<keyword evidence="4 6" id="KW-1133">Transmembrane helix</keyword>
<dbReference type="InterPro" id="IPR011701">
    <property type="entry name" value="MFS"/>
</dbReference>
<keyword evidence="2" id="KW-1003">Cell membrane</keyword>
<feature type="transmembrane region" description="Helical" evidence="6">
    <location>
        <begin position="273"/>
        <end position="295"/>
    </location>
</feature>
<evidence type="ECO:0000313" key="8">
    <source>
        <dbReference type="EMBL" id="MBW8268218.1"/>
    </source>
</evidence>
<gene>
    <name evidence="8" type="ORF">K1J50_01820</name>
</gene>
<dbReference type="Pfam" id="PF07690">
    <property type="entry name" value="MFS_1"/>
    <property type="match status" value="1"/>
</dbReference>
<evidence type="ECO:0000256" key="5">
    <source>
        <dbReference type="ARBA" id="ARBA00023136"/>
    </source>
</evidence>
<dbReference type="InterPro" id="IPR020846">
    <property type="entry name" value="MFS_dom"/>
</dbReference>
<feature type="transmembrane region" description="Helical" evidence="6">
    <location>
        <begin position="368"/>
        <end position="390"/>
    </location>
</feature>
<reference evidence="8 9" key="1">
    <citation type="submission" date="2021-08" db="EMBL/GenBank/DDBJ databases">
        <title>Caldovatus sediminis gen. nov., sp. nov., a moderately thermophilic bacterium isolated from a hot spring.</title>
        <authorList>
            <person name="Hu C.-J."/>
            <person name="Li W.-J."/>
            <person name="Xian W.-D."/>
        </authorList>
    </citation>
    <scope>NUCLEOTIDE SEQUENCE [LARGE SCALE GENOMIC DNA]</scope>
    <source>
        <strain evidence="8 9">SYSU G05006</strain>
    </source>
</reference>
<comment type="subcellular location">
    <subcellularLocation>
        <location evidence="1">Cell membrane</location>
        <topology evidence="1">Multi-pass membrane protein</topology>
    </subcellularLocation>
</comment>
<name>A0ABS7EXX9_9PROT</name>
<dbReference type="PANTHER" id="PTHR43124:SF3">
    <property type="entry name" value="CHLORAMPHENICOL EFFLUX PUMP RV0191"/>
    <property type="match status" value="1"/>
</dbReference>
<dbReference type="SUPFAM" id="SSF103473">
    <property type="entry name" value="MFS general substrate transporter"/>
    <property type="match status" value="1"/>
</dbReference>
<comment type="caution">
    <text evidence="8">The sequence shown here is derived from an EMBL/GenBank/DDBJ whole genome shotgun (WGS) entry which is preliminary data.</text>
</comment>
<feature type="transmembrane region" description="Helical" evidence="6">
    <location>
        <begin position="65"/>
        <end position="84"/>
    </location>
</feature>
<feature type="transmembrane region" description="Helical" evidence="6">
    <location>
        <begin position="236"/>
        <end position="261"/>
    </location>
</feature>